<dbReference type="EMBL" id="CP018099">
    <property type="protein sequence ID" value="APF20140.1"/>
    <property type="molecule type" value="Genomic_DNA"/>
</dbReference>
<protein>
    <submittedName>
        <fullName evidence="3">Glutathione synthase/RimK-type ligase, ATP-grasp superfamily</fullName>
    </submittedName>
</protein>
<keyword evidence="5" id="KW-1185">Reference proteome</keyword>
<dbReference type="InParanoid" id="H1XRP8"/>
<dbReference type="GO" id="GO:0016879">
    <property type="term" value="F:ligase activity, forming carbon-nitrogen bonds"/>
    <property type="evidence" value="ECO:0007669"/>
    <property type="project" value="TreeGrafter"/>
</dbReference>
<feature type="domain" description="ATP-grasp" evidence="2">
    <location>
        <begin position="97"/>
        <end position="148"/>
    </location>
</feature>
<reference evidence="3 6" key="2">
    <citation type="submission" date="2016-11" db="EMBL/GenBank/DDBJ databases">
        <title>Genomic analysis of Caldithrix abyssi and proposal of a novel bacterial phylum Caldithrichaeota.</title>
        <authorList>
            <person name="Kublanov I."/>
            <person name="Sigalova O."/>
            <person name="Gavrilov S."/>
            <person name="Lebedinsky A."/>
            <person name="Ivanova N."/>
            <person name="Daum C."/>
            <person name="Reddy T."/>
            <person name="Klenk H.P."/>
            <person name="Goker M."/>
            <person name="Reva O."/>
            <person name="Miroshnichenko M."/>
            <person name="Kyprides N."/>
            <person name="Woyke T."/>
            <person name="Gelfand M."/>
        </authorList>
    </citation>
    <scope>NUCLEOTIDE SEQUENCE [LARGE SCALE GENOMIC DNA]</scope>
    <source>
        <strain evidence="3 6">LF13</strain>
    </source>
</reference>
<keyword evidence="1" id="KW-0067">ATP-binding</keyword>
<evidence type="ECO:0000313" key="5">
    <source>
        <dbReference type="Proteomes" id="UP000004671"/>
    </source>
</evidence>
<name>H1XRP8_CALAY</name>
<dbReference type="Gene3D" id="3.30.1490.20">
    <property type="entry name" value="ATP-grasp fold, A domain"/>
    <property type="match status" value="1"/>
</dbReference>
<keyword evidence="1" id="KW-0547">Nucleotide-binding</keyword>
<dbReference type="PANTHER" id="PTHR21621">
    <property type="entry name" value="RIBOSOMAL PROTEIN S6 MODIFICATION PROTEIN"/>
    <property type="match status" value="1"/>
</dbReference>
<gene>
    <name evidence="3" type="ORF">Cabys_3392</name>
    <name evidence="4" type="ORF">Calab_0558</name>
</gene>
<accession>H1XRP8</accession>
<dbReference type="AlphaFoldDB" id="H1XRP8"/>
<evidence type="ECO:0000313" key="3">
    <source>
        <dbReference type="EMBL" id="APF20140.1"/>
    </source>
</evidence>
<dbReference type="GO" id="GO:0046872">
    <property type="term" value="F:metal ion binding"/>
    <property type="evidence" value="ECO:0007669"/>
    <property type="project" value="InterPro"/>
</dbReference>
<dbReference type="EMBL" id="CM001402">
    <property type="protein sequence ID" value="EHO40201.1"/>
    <property type="molecule type" value="Genomic_DNA"/>
</dbReference>
<dbReference type="PANTHER" id="PTHR21621:SF0">
    <property type="entry name" value="BETA-CITRYLGLUTAMATE SYNTHASE B-RELATED"/>
    <property type="match status" value="1"/>
</dbReference>
<dbReference type="OrthoDB" id="1704979at2"/>
<dbReference type="InterPro" id="IPR011761">
    <property type="entry name" value="ATP-grasp"/>
</dbReference>
<dbReference type="Proteomes" id="UP000183868">
    <property type="component" value="Chromosome"/>
</dbReference>
<evidence type="ECO:0000313" key="6">
    <source>
        <dbReference type="Proteomes" id="UP000183868"/>
    </source>
</evidence>
<dbReference type="PaxDb" id="880073-Calab_0558"/>
<dbReference type="Proteomes" id="UP000004671">
    <property type="component" value="Chromosome"/>
</dbReference>
<dbReference type="HOGENOM" id="CLU_838713_0_0_0"/>
<dbReference type="RefSeq" id="WP_006927128.1">
    <property type="nucleotide sequence ID" value="NZ_CM001402.1"/>
</dbReference>
<dbReference type="GO" id="GO:0005524">
    <property type="term" value="F:ATP binding"/>
    <property type="evidence" value="ECO:0007669"/>
    <property type="project" value="UniProtKB-UniRule"/>
</dbReference>
<dbReference type="STRING" id="880073.Cabys_3392"/>
<proteinExistence type="predicted"/>
<dbReference type="eggNOG" id="COG0151">
    <property type="taxonomic scope" value="Bacteria"/>
</dbReference>
<organism evidence="4 5">
    <name type="scientific">Caldithrix abyssi DSM 13497</name>
    <dbReference type="NCBI Taxonomy" id="880073"/>
    <lineage>
        <taxon>Bacteria</taxon>
        <taxon>Pseudomonadati</taxon>
        <taxon>Calditrichota</taxon>
        <taxon>Calditrichia</taxon>
        <taxon>Calditrichales</taxon>
        <taxon>Calditrichaceae</taxon>
        <taxon>Caldithrix</taxon>
    </lineage>
</organism>
<reference evidence="4 5" key="1">
    <citation type="submission" date="2011-09" db="EMBL/GenBank/DDBJ databases">
        <title>The permanent draft genome of Caldithrix abyssi DSM 13497.</title>
        <authorList>
            <consortium name="US DOE Joint Genome Institute (JGI-PGF)"/>
            <person name="Lucas S."/>
            <person name="Han J."/>
            <person name="Lapidus A."/>
            <person name="Bruce D."/>
            <person name="Goodwin L."/>
            <person name="Pitluck S."/>
            <person name="Peters L."/>
            <person name="Kyrpides N."/>
            <person name="Mavromatis K."/>
            <person name="Ivanova N."/>
            <person name="Mikhailova N."/>
            <person name="Chertkov O."/>
            <person name="Detter J.C."/>
            <person name="Tapia R."/>
            <person name="Han C."/>
            <person name="Land M."/>
            <person name="Hauser L."/>
            <person name="Markowitz V."/>
            <person name="Cheng J.-F."/>
            <person name="Hugenholtz P."/>
            <person name="Woyke T."/>
            <person name="Wu D."/>
            <person name="Spring S."/>
            <person name="Brambilla E."/>
            <person name="Klenk H.-P."/>
            <person name="Eisen J.A."/>
        </authorList>
    </citation>
    <scope>NUCLEOTIDE SEQUENCE [LARGE SCALE GENOMIC DNA]</scope>
    <source>
        <strain evidence="4 5">DSM 13497</strain>
    </source>
</reference>
<dbReference type="SUPFAM" id="SSF56059">
    <property type="entry name" value="Glutathione synthetase ATP-binding domain-like"/>
    <property type="match status" value="1"/>
</dbReference>
<keyword evidence="3" id="KW-0436">Ligase</keyword>
<evidence type="ECO:0000256" key="1">
    <source>
        <dbReference type="PROSITE-ProRule" id="PRU00409"/>
    </source>
</evidence>
<dbReference type="KEGG" id="caby:Cabys_3392"/>
<evidence type="ECO:0000259" key="2">
    <source>
        <dbReference type="PROSITE" id="PS50975"/>
    </source>
</evidence>
<dbReference type="PROSITE" id="PS50975">
    <property type="entry name" value="ATP_GRASP"/>
    <property type="match status" value="1"/>
</dbReference>
<dbReference type="GO" id="GO:0005737">
    <property type="term" value="C:cytoplasm"/>
    <property type="evidence" value="ECO:0007669"/>
    <property type="project" value="TreeGrafter"/>
</dbReference>
<evidence type="ECO:0000313" key="4">
    <source>
        <dbReference type="EMBL" id="EHO40201.1"/>
    </source>
</evidence>
<sequence length="345" mass="40912">MKWCILKNEFDDNHKNWMIACEKYGQNYDVVDLTKSNWLEEISKFDYIGFLTCPSGRESLYKQLYDERIYVINKVMKKFCYPNYDEIVIHENKKFLYYWLKANKLPHPKTYVFYDKEEALSFANEVALPIVGKFNIGASGKGVKIFRDRKSLIKYIESAFIKGLRQDWGPNMRMGNWIFRLKKIFKNPSRIKNRIEVYKRVYNEIQKGFVILQKYIPHDFEWRVVCIGESYFGYKKKKIGDKCSGGKGYIYDVPTETLLNFVKDICTKYLFNTMAFDLFEDGNGVYLINEMQTIFGHVKDHICEKNGKPGRLVFASGKWKFEEGMFNSNLSYDLRMEDAIRLTKK</sequence>
<dbReference type="InterPro" id="IPR013815">
    <property type="entry name" value="ATP_grasp_subdomain_1"/>
</dbReference>